<gene>
    <name evidence="2" type="ORF">GOODEAATRI_002606</name>
</gene>
<comment type="caution">
    <text evidence="2">The sequence shown here is derived from an EMBL/GenBank/DDBJ whole genome shotgun (WGS) entry which is preliminary data.</text>
</comment>
<organism evidence="2 3">
    <name type="scientific">Goodea atripinnis</name>
    <dbReference type="NCBI Taxonomy" id="208336"/>
    <lineage>
        <taxon>Eukaryota</taxon>
        <taxon>Metazoa</taxon>
        <taxon>Chordata</taxon>
        <taxon>Craniata</taxon>
        <taxon>Vertebrata</taxon>
        <taxon>Euteleostomi</taxon>
        <taxon>Actinopterygii</taxon>
        <taxon>Neopterygii</taxon>
        <taxon>Teleostei</taxon>
        <taxon>Neoteleostei</taxon>
        <taxon>Acanthomorphata</taxon>
        <taxon>Ovalentaria</taxon>
        <taxon>Atherinomorphae</taxon>
        <taxon>Cyprinodontiformes</taxon>
        <taxon>Goodeidae</taxon>
        <taxon>Goodea</taxon>
    </lineage>
</organism>
<evidence type="ECO:0008006" key="4">
    <source>
        <dbReference type="Google" id="ProtNLM"/>
    </source>
</evidence>
<accession>A0ABV0PAT9</accession>
<evidence type="ECO:0000256" key="1">
    <source>
        <dbReference type="SAM" id="MobiDB-lite"/>
    </source>
</evidence>
<protein>
    <recommendedName>
        <fullName evidence="4">Secreted protein</fullName>
    </recommendedName>
</protein>
<evidence type="ECO:0000313" key="3">
    <source>
        <dbReference type="Proteomes" id="UP001476798"/>
    </source>
</evidence>
<keyword evidence="3" id="KW-1185">Reference proteome</keyword>
<proteinExistence type="predicted"/>
<name>A0ABV0PAT9_9TELE</name>
<dbReference type="Proteomes" id="UP001476798">
    <property type="component" value="Unassembled WGS sequence"/>
</dbReference>
<feature type="region of interest" description="Disordered" evidence="1">
    <location>
        <begin position="35"/>
        <end position="65"/>
    </location>
</feature>
<sequence>MLDSTLQASFWTFAFLFQDLTKQPRCLLGTASVNASSHGVGNTAAVPDPERRVHRQHSNHDCGGGQFRPLGGQLKRCSGVVV</sequence>
<dbReference type="EMBL" id="JAHRIO010070060">
    <property type="protein sequence ID" value="MEQ2180575.1"/>
    <property type="molecule type" value="Genomic_DNA"/>
</dbReference>
<reference evidence="2 3" key="1">
    <citation type="submission" date="2021-06" db="EMBL/GenBank/DDBJ databases">
        <authorList>
            <person name="Palmer J.M."/>
        </authorList>
    </citation>
    <scope>NUCLEOTIDE SEQUENCE [LARGE SCALE GENOMIC DNA]</scope>
    <source>
        <strain evidence="2 3">GA_2019</strain>
        <tissue evidence="2">Muscle</tissue>
    </source>
</reference>
<evidence type="ECO:0000313" key="2">
    <source>
        <dbReference type="EMBL" id="MEQ2180575.1"/>
    </source>
</evidence>